<evidence type="ECO:0000256" key="5">
    <source>
        <dbReference type="ARBA" id="ARBA00093456"/>
    </source>
</evidence>
<dbReference type="GO" id="GO:0036297">
    <property type="term" value="P:interstrand cross-link repair"/>
    <property type="evidence" value="ECO:0007669"/>
    <property type="project" value="TreeGrafter"/>
</dbReference>
<dbReference type="Proteomes" id="UP001497497">
    <property type="component" value="Unassembled WGS sequence"/>
</dbReference>
<feature type="region of interest" description="Disordered" evidence="6">
    <location>
        <begin position="1253"/>
        <end position="1295"/>
    </location>
</feature>
<dbReference type="Pfam" id="PF14631">
    <property type="entry name" value="FancD2"/>
    <property type="match status" value="1"/>
</dbReference>
<feature type="compositionally biased region" description="Basic residues" evidence="6">
    <location>
        <begin position="716"/>
        <end position="727"/>
    </location>
</feature>
<feature type="compositionally biased region" description="Acidic residues" evidence="6">
    <location>
        <begin position="1276"/>
        <end position="1295"/>
    </location>
</feature>
<feature type="non-terminal residue" evidence="7">
    <location>
        <position position="1295"/>
    </location>
</feature>
<evidence type="ECO:0000313" key="7">
    <source>
        <dbReference type="EMBL" id="CAL1539003.1"/>
    </source>
</evidence>
<dbReference type="SUPFAM" id="SSF48371">
    <property type="entry name" value="ARM repeat"/>
    <property type="match status" value="1"/>
</dbReference>
<protein>
    <recommendedName>
        <fullName evidence="9">Fanconi anemia group D2 protein</fullName>
    </recommendedName>
</protein>
<evidence type="ECO:0000256" key="1">
    <source>
        <dbReference type="ARBA" id="ARBA00004123"/>
    </source>
</evidence>
<evidence type="ECO:0000256" key="4">
    <source>
        <dbReference type="ARBA" id="ARBA00023242"/>
    </source>
</evidence>
<dbReference type="GO" id="GO:0005634">
    <property type="term" value="C:nucleus"/>
    <property type="evidence" value="ECO:0007669"/>
    <property type="project" value="UniProtKB-SubCell"/>
</dbReference>
<keyword evidence="8" id="KW-1185">Reference proteome</keyword>
<keyword evidence="4" id="KW-0539">Nucleus</keyword>
<evidence type="ECO:0000313" key="8">
    <source>
        <dbReference type="Proteomes" id="UP001497497"/>
    </source>
</evidence>
<keyword evidence="3" id="KW-0832">Ubl conjugation</keyword>
<feature type="region of interest" description="Disordered" evidence="6">
    <location>
        <begin position="704"/>
        <end position="732"/>
    </location>
</feature>
<evidence type="ECO:0000256" key="3">
    <source>
        <dbReference type="ARBA" id="ARBA00022843"/>
    </source>
</evidence>
<comment type="subcellular location">
    <subcellularLocation>
        <location evidence="1">Nucleus</location>
    </subcellularLocation>
</comment>
<dbReference type="GO" id="GO:0031573">
    <property type="term" value="P:mitotic intra-S DNA damage checkpoint signaling"/>
    <property type="evidence" value="ECO:0007669"/>
    <property type="project" value="TreeGrafter"/>
</dbReference>
<sequence length="1295" mass="145218">MPCIVSAGCESLQATVPDSVVRLFLGVDVIQSPFMTLLLEKLPEFLGDDDFIFHNGQKIYIPRLLLSQFRFLDRIVDGKELTKKLLEILSSTSVDVQIEIMACIPDIVEDSEHGEVARKLREELMGNKDLTCPVIDALTYLNISSDLVTEIRTSVLDMLKTFSINDLPIVINFLLESVTAQEALEVRCDMCYNINQLSTDVIDNRIKTSIKLTIDALKSRMQFKRAVAEAWLKALDAAKDFKPIDIFVLLILHWLNNKKAVESLMRNKIRNGLITEANLHSTITSYTSIIREYFPSLMSLARGLLHSPEPSICSIACSIYKMTFTAFDSYCKQEIVESLITHTGSGVIGEIEASLDTFADLVKDQLQAMSRYAAHVKIVLDCLDHNNLTVTQIKKVYLLLAKLAFHSSQEVSYLQDDLHIIICKQLTSGNPKYKRMGVVGALSIVHALAASNGTSTDLPSDQYKQVVKLLELIQNNCKRDPEISALFLDSLAEMIGTEKLYGNVETWVADNMTQVFEENYVADVEEDADLIKNSLLPIDVLYSLNNVTESTIVINLIPLVEKLMDKTPRQPMDSATSPLCLAPLFHLVAVCEMRKSDGDLENIDALLGCPVLMVKPEIYEQMKSLPTKKKDIVCAGLFLCINWFREVANGFAAMSNAEMKAKVMMRLTQITELNHILQKCLALHPDFQPPTAIFDVDCQPVTTPLPGPSTSGGDKKVKKAPKKKKGKKSIDPIDDVDIDDTILTRQSTTSQVASQTDHQKTVDLSNFRQYFRELDFKVFNILNAGIITRAALDSEMHTRATEELQIGLAELHFLLEDLALKLKHSLIASASKRRTFFKVRTSKNVGYSMLDHFSPSHIATEASKLLPCLCDHLERACNFFQTLISDNDGMVDGPNRGTEEATKMASCYNVLLQCVLSLFSWNGFNSEENKDLLKEMLMVMGKRMSGSSDLSSFVSLQDSLIMAFKYFGNLVETSPDTETAATLIKLLMVLADRCQSDDLNAKLASHAKSFLGRDWRKPDGERMKGAKHNEDLQVMIKAYLEYDPEPLQALEDVTNGLAELVNLDKNGCSEDFVSLNRQTFTIFYKVLLTELISNIKRIPAGKKNDPENVREDRLMMWTLTVKVLQVATSLTKVFNARGNLGAALKYGRQFLEIFLRQAMPLLDVTFRRHHTDVEKLLRSLQQSTRMLQHLCGHSKINKDIALTNQVPMLRKALEGLVFRVKAMLTLNNCQDAFWVGNLKNRNLRGEVILSQASMSNTTSNSEDEGEDNENQTAAAVDEEDDNDDDEEDDADDESE</sequence>
<keyword evidence="2" id="KW-1017">Isopeptide bond</keyword>
<dbReference type="GO" id="GO:1990918">
    <property type="term" value="P:double-strand break repair involved in meiotic recombination"/>
    <property type="evidence" value="ECO:0007669"/>
    <property type="project" value="TreeGrafter"/>
</dbReference>
<name>A0AAV2HXV5_LYMST</name>
<dbReference type="PANTHER" id="PTHR32086:SF0">
    <property type="entry name" value="FANCONI ANEMIA GROUP D2 PROTEIN"/>
    <property type="match status" value="1"/>
</dbReference>
<comment type="caution">
    <text evidence="7">The sequence shown here is derived from an EMBL/GenBank/DDBJ whole genome shotgun (WGS) entry which is preliminary data.</text>
</comment>
<evidence type="ECO:0000256" key="6">
    <source>
        <dbReference type="SAM" id="MobiDB-lite"/>
    </source>
</evidence>
<evidence type="ECO:0008006" key="9">
    <source>
        <dbReference type="Google" id="ProtNLM"/>
    </source>
</evidence>
<reference evidence="7 8" key="1">
    <citation type="submission" date="2024-04" db="EMBL/GenBank/DDBJ databases">
        <authorList>
            <consortium name="Genoscope - CEA"/>
            <person name="William W."/>
        </authorList>
    </citation>
    <scope>NUCLEOTIDE SEQUENCE [LARGE SCALE GENOMIC DNA]</scope>
</reference>
<dbReference type="PANTHER" id="PTHR32086">
    <property type="entry name" value="FANCONI ANEMIA GROUP D2 PROTEIN"/>
    <property type="match status" value="1"/>
</dbReference>
<comment type="similarity">
    <text evidence="5">Belongs to the Fanconi anemia protein FANCD2 family.</text>
</comment>
<accession>A0AAV2HXV5</accession>
<dbReference type="GO" id="GO:0007129">
    <property type="term" value="P:homologous chromosome pairing at meiosis"/>
    <property type="evidence" value="ECO:0007669"/>
    <property type="project" value="TreeGrafter"/>
</dbReference>
<gene>
    <name evidence="7" type="ORF">GSLYS_00012824001</name>
</gene>
<dbReference type="EMBL" id="CAXITT010000321">
    <property type="protein sequence ID" value="CAL1539003.1"/>
    <property type="molecule type" value="Genomic_DNA"/>
</dbReference>
<dbReference type="GO" id="GO:0000793">
    <property type="term" value="C:condensed chromosome"/>
    <property type="evidence" value="ECO:0007669"/>
    <property type="project" value="TreeGrafter"/>
</dbReference>
<evidence type="ECO:0000256" key="2">
    <source>
        <dbReference type="ARBA" id="ARBA00022499"/>
    </source>
</evidence>
<dbReference type="InterPro" id="IPR029448">
    <property type="entry name" value="FANCD2"/>
</dbReference>
<proteinExistence type="inferred from homology"/>
<organism evidence="7 8">
    <name type="scientific">Lymnaea stagnalis</name>
    <name type="common">Great pond snail</name>
    <name type="synonym">Helix stagnalis</name>
    <dbReference type="NCBI Taxonomy" id="6523"/>
    <lineage>
        <taxon>Eukaryota</taxon>
        <taxon>Metazoa</taxon>
        <taxon>Spiralia</taxon>
        <taxon>Lophotrochozoa</taxon>
        <taxon>Mollusca</taxon>
        <taxon>Gastropoda</taxon>
        <taxon>Heterobranchia</taxon>
        <taxon>Euthyneura</taxon>
        <taxon>Panpulmonata</taxon>
        <taxon>Hygrophila</taxon>
        <taxon>Lymnaeoidea</taxon>
        <taxon>Lymnaeidae</taxon>
        <taxon>Lymnaea</taxon>
    </lineage>
</organism>
<dbReference type="GO" id="GO:0070182">
    <property type="term" value="F:DNA polymerase binding"/>
    <property type="evidence" value="ECO:0007669"/>
    <property type="project" value="TreeGrafter"/>
</dbReference>
<dbReference type="InterPro" id="IPR016024">
    <property type="entry name" value="ARM-type_fold"/>
</dbReference>